<dbReference type="Gene3D" id="3.10.490.10">
    <property type="entry name" value="Gamma-glutamyl cyclotransferase-like"/>
    <property type="match status" value="1"/>
</dbReference>
<proteinExistence type="inferred from homology"/>
<keyword evidence="3" id="KW-0456">Lyase</keyword>
<dbReference type="Proteomes" id="UP001642483">
    <property type="component" value="Unassembled WGS sequence"/>
</dbReference>
<evidence type="ECO:0000256" key="1">
    <source>
        <dbReference type="ARBA" id="ARBA00009662"/>
    </source>
</evidence>
<gene>
    <name evidence="7" type="ORF">CVLEPA_LOCUS26566</name>
</gene>
<comment type="function">
    <text evidence="5">Catalyzes the cleavage of glutathione into 5-oxo-L-proline and a Cys-Gly dipeptide. Acts specifically on glutathione, but not on other gamma-glutamyl peptides.</text>
</comment>
<dbReference type="Pfam" id="PF04752">
    <property type="entry name" value="ChaC"/>
    <property type="match status" value="1"/>
</dbReference>
<evidence type="ECO:0000256" key="4">
    <source>
        <dbReference type="ARBA" id="ARBA00043195"/>
    </source>
</evidence>
<dbReference type="SUPFAM" id="SSF110857">
    <property type="entry name" value="Gamma-glutamyl cyclotransferase-like"/>
    <property type="match status" value="1"/>
</dbReference>
<evidence type="ECO:0000256" key="3">
    <source>
        <dbReference type="ARBA" id="ARBA00023239"/>
    </source>
</evidence>
<protein>
    <recommendedName>
        <fullName evidence="2">glutathione-specific gamma-glutamylcyclotransferase</fullName>
        <ecNumber evidence="2">4.3.2.7</ecNumber>
    </recommendedName>
    <alternativeName>
        <fullName evidence="4">Cation transport regulator-like protein 2</fullName>
    </alternativeName>
</protein>
<evidence type="ECO:0000256" key="5">
    <source>
        <dbReference type="ARBA" id="ARBA00045227"/>
    </source>
</evidence>
<sequence length="143" mass="16558">MHRLIPNNRIFFSQPGRCATIVQDPKHRVWGVAYKIPRDKIEQVKENLDAREKGYKKIQVNFYPRDNPEMSIVITLYVVIPDSPYYGPGDENEIAQIIYSAQGKCGKNIEYLLNTAEYVRRHIPEDDDGHLFLLENLVKQAGL</sequence>
<accession>A0ABP0GP00</accession>
<evidence type="ECO:0000256" key="2">
    <source>
        <dbReference type="ARBA" id="ARBA00012344"/>
    </source>
</evidence>
<reference evidence="7 8" key="1">
    <citation type="submission" date="2024-02" db="EMBL/GenBank/DDBJ databases">
        <authorList>
            <person name="Daric V."/>
            <person name="Darras S."/>
        </authorList>
    </citation>
    <scope>NUCLEOTIDE SEQUENCE [LARGE SCALE GENOMIC DNA]</scope>
</reference>
<evidence type="ECO:0000313" key="7">
    <source>
        <dbReference type="EMBL" id="CAK8693265.1"/>
    </source>
</evidence>
<dbReference type="CDD" id="cd06661">
    <property type="entry name" value="GGCT_like"/>
    <property type="match status" value="1"/>
</dbReference>
<evidence type="ECO:0000313" key="8">
    <source>
        <dbReference type="Proteomes" id="UP001642483"/>
    </source>
</evidence>
<comment type="caution">
    <text evidence="7">The sequence shown here is derived from an EMBL/GenBank/DDBJ whole genome shotgun (WGS) entry which is preliminary data.</text>
</comment>
<dbReference type="InterPro" id="IPR013024">
    <property type="entry name" value="GGCT-like"/>
</dbReference>
<dbReference type="PANTHER" id="PTHR12192">
    <property type="entry name" value="CATION TRANSPORT PROTEIN CHAC-RELATED"/>
    <property type="match status" value="1"/>
</dbReference>
<dbReference type="PANTHER" id="PTHR12192:SF2">
    <property type="entry name" value="GLUTATHIONE-SPECIFIC GAMMA-GLUTAMYLCYCLOTRANSFERASE 2"/>
    <property type="match status" value="1"/>
</dbReference>
<keyword evidence="8" id="KW-1185">Reference proteome</keyword>
<dbReference type="InterPro" id="IPR036568">
    <property type="entry name" value="GGCT-like_sf"/>
</dbReference>
<dbReference type="InterPro" id="IPR006840">
    <property type="entry name" value="ChaC"/>
</dbReference>
<evidence type="ECO:0000256" key="6">
    <source>
        <dbReference type="ARBA" id="ARBA00048073"/>
    </source>
</evidence>
<name>A0ABP0GP00_CLALP</name>
<dbReference type="EMBL" id="CAWYQH010000130">
    <property type="protein sequence ID" value="CAK8693265.1"/>
    <property type="molecule type" value="Genomic_DNA"/>
</dbReference>
<organism evidence="7 8">
    <name type="scientific">Clavelina lepadiformis</name>
    <name type="common">Light-bulb sea squirt</name>
    <name type="synonym">Ascidia lepadiformis</name>
    <dbReference type="NCBI Taxonomy" id="159417"/>
    <lineage>
        <taxon>Eukaryota</taxon>
        <taxon>Metazoa</taxon>
        <taxon>Chordata</taxon>
        <taxon>Tunicata</taxon>
        <taxon>Ascidiacea</taxon>
        <taxon>Aplousobranchia</taxon>
        <taxon>Clavelinidae</taxon>
        <taxon>Clavelina</taxon>
    </lineage>
</organism>
<comment type="similarity">
    <text evidence="1">Belongs to the gamma-glutamylcyclotransferase family. ChaC subfamily.</text>
</comment>
<comment type="catalytic activity">
    <reaction evidence="6">
        <text>glutathione = L-cysteinylglycine + 5-oxo-L-proline</text>
        <dbReference type="Rhea" id="RHEA:47724"/>
        <dbReference type="ChEBI" id="CHEBI:57925"/>
        <dbReference type="ChEBI" id="CHEBI:58402"/>
        <dbReference type="ChEBI" id="CHEBI:61694"/>
        <dbReference type="EC" id="4.3.2.7"/>
    </reaction>
</comment>
<dbReference type="EC" id="4.3.2.7" evidence="2"/>